<protein>
    <submittedName>
        <fullName evidence="1">Uncharacterized protein</fullName>
    </submittedName>
</protein>
<organism evidence="1 2">
    <name type="scientific">Salix suchowensis</name>
    <dbReference type="NCBI Taxonomy" id="1278906"/>
    <lineage>
        <taxon>Eukaryota</taxon>
        <taxon>Viridiplantae</taxon>
        <taxon>Streptophyta</taxon>
        <taxon>Embryophyta</taxon>
        <taxon>Tracheophyta</taxon>
        <taxon>Spermatophyta</taxon>
        <taxon>Magnoliopsida</taxon>
        <taxon>eudicotyledons</taxon>
        <taxon>Gunneridae</taxon>
        <taxon>Pentapetalae</taxon>
        <taxon>rosids</taxon>
        <taxon>fabids</taxon>
        <taxon>Malpighiales</taxon>
        <taxon>Salicaceae</taxon>
        <taxon>Saliceae</taxon>
        <taxon>Salix</taxon>
    </lineage>
</organism>
<dbReference type="EMBL" id="JAPFFI010000022">
    <property type="protein sequence ID" value="KAJ6329032.1"/>
    <property type="molecule type" value="Genomic_DNA"/>
</dbReference>
<sequence length="42" mass="4645">MGDQTEKTKQNTSEAVRNIMAEAEDIFYSSTTTLISPFSSKS</sequence>
<name>A0ABQ9A946_9ROSI</name>
<proteinExistence type="predicted"/>
<reference evidence="1" key="1">
    <citation type="submission" date="2022-10" db="EMBL/GenBank/DDBJ databases">
        <authorList>
            <person name="Hyden B.L."/>
            <person name="Feng K."/>
            <person name="Yates T."/>
            <person name="Jawdy S."/>
            <person name="Smart L.B."/>
            <person name="Muchero W."/>
        </authorList>
    </citation>
    <scope>NUCLEOTIDE SEQUENCE</scope>
    <source>
        <tissue evidence="1">Shoot tip</tissue>
    </source>
</reference>
<dbReference type="Proteomes" id="UP001141253">
    <property type="component" value="Chromosome 14"/>
</dbReference>
<comment type="caution">
    <text evidence="1">The sequence shown here is derived from an EMBL/GenBank/DDBJ whole genome shotgun (WGS) entry which is preliminary data.</text>
</comment>
<gene>
    <name evidence="1" type="ORF">OIU77_010663</name>
</gene>
<keyword evidence="2" id="KW-1185">Reference proteome</keyword>
<accession>A0ABQ9A946</accession>
<reference evidence="1" key="2">
    <citation type="journal article" date="2023" name="Int. J. Mol. Sci.">
        <title>De Novo Assembly and Annotation of 11 Diverse Shrub Willow (Salix) Genomes Reveals Novel Gene Organization in Sex-Linked Regions.</title>
        <authorList>
            <person name="Hyden B."/>
            <person name="Feng K."/>
            <person name="Yates T.B."/>
            <person name="Jawdy S."/>
            <person name="Cereghino C."/>
            <person name="Smart L.B."/>
            <person name="Muchero W."/>
        </authorList>
    </citation>
    <scope>NUCLEOTIDE SEQUENCE</scope>
    <source>
        <tissue evidence="1">Shoot tip</tissue>
    </source>
</reference>
<evidence type="ECO:0000313" key="1">
    <source>
        <dbReference type="EMBL" id="KAJ6329032.1"/>
    </source>
</evidence>
<evidence type="ECO:0000313" key="2">
    <source>
        <dbReference type="Proteomes" id="UP001141253"/>
    </source>
</evidence>